<feature type="region of interest" description="Disordered" evidence="1">
    <location>
        <begin position="19"/>
        <end position="49"/>
    </location>
</feature>
<dbReference type="Proteomes" id="UP000005636">
    <property type="component" value="Chromosome"/>
</dbReference>
<evidence type="ECO:0000256" key="1">
    <source>
        <dbReference type="SAM" id="MobiDB-lite"/>
    </source>
</evidence>
<proteinExistence type="predicted"/>
<feature type="compositionally biased region" description="Basic and acidic residues" evidence="1">
    <location>
        <begin position="19"/>
        <end position="39"/>
    </location>
</feature>
<sequence length="49" mass="5881">MRSRVAIFTKWHLHYPSYHERKENEKERDSKEANKKGDPDCAESPLFAF</sequence>
<protein>
    <submittedName>
        <fullName evidence="2">Uncharacterized protein</fullName>
    </submittedName>
</protein>
<organism evidence="2 3">
    <name type="scientific">Geobacillus thermoleovorans CCB_US3_UF5</name>
    <dbReference type="NCBI Taxonomy" id="1111068"/>
    <lineage>
        <taxon>Bacteria</taxon>
        <taxon>Bacillati</taxon>
        <taxon>Bacillota</taxon>
        <taxon>Bacilli</taxon>
        <taxon>Bacillales</taxon>
        <taxon>Anoxybacillaceae</taxon>
        <taxon>Geobacillus</taxon>
        <taxon>Geobacillus thermoleovorans group</taxon>
    </lineage>
</organism>
<name>A0ABM5MG40_GEOTH</name>
<accession>A0ABM5MG40</accession>
<reference evidence="2 3" key="1">
    <citation type="submission" date="2011-11" db="EMBL/GenBank/DDBJ databases">
        <title>Complete genome sequence of thermophilic Geobacillus thermoleovorans CCB_US3_UF5.</title>
        <authorList>
            <person name="Muhd Sakaff M.K.L."/>
            <person name="Abdul Rahman A.Y."/>
            <person name="Saito J.A."/>
            <person name="Hou S."/>
            <person name="Alam M."/>
        </authorList>
    </citation>
    <scope>NUCLEOTIDE SEQUENCE [LARGE SCALE GENOMIC DNA]</scope>
    <source>
        <strain evidence="2 3">CCB_US3_UF5</strain>
    </source>
</reference>
<keyword evidence="3" id="KW-1185">Reference proteome</keyword>
<evidence type="ECO:0000313" key="2">
    <source>
        <dbReference type="EMBL" id="AEV18590.1"/>
    </source>
</evidence>
<dbReference type="EMBL" id="CP003125">
    <property type="protein sequence ID" value="AEV18590.1"/>
    <property type="molecule type" value="Genomic_DNA"/>
</dbReference>
<gene>
    <name evidence="2" type="ORF">GTCCBUS3UF5_12760</name>
</gene>
<evidence type="ECO:0000313" key="3">
    <source>
        <dbReference type="Proteomes" id="UP000005636"/>
    </source>
</evidence>